<dbReference type="RefSeq" id="WP_108605031.1">
    <property type="nucleotide sequence ID" value="NZ_CP026604.1"/>
</dbReference>
<dbReference type="KEGG" id="cate:C2869_10615"/>
<reference evidence="1 2" key="1">
    <citation type="submission" date="2018-01" db="EMBL/GenBank/DDBJ databases">
        <title>Genome sequence of a Cantenovulum-like bacteria.</title>
        <authorList>
            <person name="Tan W.R."/>
            <person name="Lau N.-S."/>
            <person name="Go F."/>
            <person name="Amirul A.-A.A."/>
        </authorList>
    </citation>
    <scope>NUCLEOTIDE SEQUENCE [LARGE SCALE GENOMIC DNA]</scope>
    <source>
        <strain evidence="1 2">CCB-QB4</strain>
    </source>
</reference>
<dbReference type="Pfam" id="PF06945">
    <property type="entry name" value="DUF1289"/>
    <property type="match status" value="1"/>
</dbReference>
<dbReference type="InterPro" id="IPR010710">
    <property type="entry name" value="DUF1289"/>
</dbReference>
<dbReference type="PANTHER" id="PTHR35175">
    <property type="entry name" value="DUF1289 DOMAIN-CONTAINING PROTEIN"/>
    <property type="match status" value="1"/>
</dbReference>
<sequence length="64" mass="7358">MNTFNRIPNPCIGYCKLNEDGICGGCGRTKSERTDWIFLQPAQQQEIVDKSKQRLAELKQQTEK</sequence>
<proteinExistence type="predicted"/>
<dbReference type="Proteomes" id="UP000244441">
    <property type="component" value="Chromosome"/>
</dbReference>
<organism evidence="1 2">
    <name type="scientific">Saccharobesus litoralis</name>
    <dbReference type="NCBI Taxonomy" id="2172099"/>
    <lineage>
        <taxon>Bacteria</taxon>
        <taxon>Pseudomonadati</taxon>
        <taxon>Pseudomonadota</taxon>
        <taxon>Gammaproteobacteria</taxon>
        <taxon>Alteromonadales</taxon>
        <taxon>Alteromonadaceae</taxon>
        <taxon>Saccharobesus</taxon>
    </lineage>
</organism>
<evidence type="ECO:0000313" key="2">
    <source>
        <dbReference type="Proteomes" id="UP000244441"/>
    </source>
</evidence>
<dbReference type="AlphaFoldDB" id="A0A2S0VXZ5"/>
<dbReference type="OrthoDB" id="9811423at2"/>
<dbReference type="PANTHER" id="PTHR35175:SF1">
    <property type="entry name" value="OXIDOREDUCTASE"/>
    <property type="match status" value="1"/>
</dbReference>
<name>A0A2S0VXZ5_9ALTE</name>
<accession>A0A2S0VXZ5</accession>
<evidence type="ECO:0000313" key="1">
    <source>
        <dbReference type="EMBL" id="AWB68990.1"/>
    </source>
</evidence>
<keyword evidence="2" id="KW-1185">Reference proteome</keyword>
<gene>
    <name evidence="1" type="ORF">C2869_10615</name>
</gene>
<dbReference type="EMBL" id="CP026604">
    <property type="protein sequence ID" value="AWB68990.1"/>
    <property type="molecule type" value="Genomic_DNA"/>
</dbReference>
<protein>
    <submittedName>
        <fullName evidence="1">DUF1289 domain-containing protein</fullName>
    </submittedName>
</protein>